<dbReference type="GO" id="GO:0046983">
    <property type="term" value="F:protein dimerization activity"/>
    <property type="evidence" value="ECO:0007669"/>
    <property type="project" value="InterPro"/>
</dbReference>
<feature type="compositionally biased region" description="Polar residues" evidence="6">
    <location>
        <begin position="9"/>
        <end position="20"/>
    </location>
</feature>
<reference evidence="8" key="1">
    <citation type="journal article" date="2016" name="Nat. Genet.">
        <title>A high-quality carrot genome assembly provides new insights into carotenoid accumulation and asterid genome evolution.</title>
        <authorList>
            <person name="Iorizzo M."/>
            <person name="Ellison S."/>
            <person name="Senalik D."/>
            <person name="Zeng P."/>
            <person name="Satapoomin P."/>
            <person name="Huang J."/>
            <person name="Bowman M."/>
            <person name="Iovene M."/>
            <person name="Sanseverino W."/>
            <person name="Cavagnaro P."/>
            <person name="Yildiz M."/>
            <person name="Macko-Podgorni A."/>
            <person name="Moranska E."/>
            <person name="Grzebelus E."/>
            <person name="Grzebelus D."/>
            <person name="Ashrafi H."/>
            <person name="Zheng Z."/>
            <person name="Cheng S."/>
            <person name="Spooner D."/>
            <person name="Van Deynze A."/>
            <person name="Simon P."/>
        </authorList>
    </citation>
    <scope>NUCLEOTIDE SEQUENCE</scope>
    <source>
        <tissue evidence="8">Leaf</tissue>
    </source>
</reference>
<evidence type="ECO:0000256" key="4">
    <source>
        <dbReference type="ARBA" id="ARBA00023163"/>
    </source>
</evidence>
<gene>
    <name evidence="8" type="ORF">DCAR_0729584</name>
</gene>
<keyword evidence="9" id="KW-1185">Reference proteome</keyword>
<comment type="subcellular location">
    <subcellularLocation>
        <location evidence="1">Nucleus</location>
    </subcellularLocation>
</comment>
<dbReference type="GO" id="GO:0003677">
    <property type="term" value="F:DNA binding"/>
    <property type="evidence" value="ECO:0007669"/>
    <property type="project" value="UniProtKB-KW"/>
</dbReference>
<organism evidence="8 9">
    <name type="scientific">Daucus carota subsp. sativus</name>
    <name type="common">Carrot</name>
    <dbReference type="NCBI Taxonomy" id="79200"/>
    <lineage>
        <taxon>Eukaryota</taxon>
        <taxon>Viridiplantae</taxon>
        <taxon>Streptophyta</taxon>
        <taxon>Embryophyta</taxon>
        <taxon>Tracheophyta</taxon>
        <taxon>Spermatophyta</taxon>
        <taxon>Magnoliopsida</taxon>
        <taxon>eudicotyledons</taxon>
        <taxon>Gunneridae</taxon>
        <taxon>Pentapetalae</taxon>
        <taxon>asterids</taxon>
        <taxon>campanulids</taxon>
        <taxon>Apiales</taxon>
        <taxon>Apiaceae</taxon>
        <taxon>Apioideae</taxon>
        <taxon>Scandiceae</taxon>
        <taxon>Daucinae</taxon>
        <taxon>Daucus</taxon>
        <taxon>Daucus sect. Daucus</taxon>
    </lineage>
</organism>
<dbReference type="PANTHER" id="PTHR45855:SF6">
    <property type="entry name" value="TRANSCRIPTION FACTOR ALC"/>
    <property type="match status" value="1"/>
</dbReference>
<dbReference type="FunFam" id="4.10.280.10:FF:000004">
    <property type="entry name" value="Basic helix-loop-helix transcription factor"/>
    <property type="match status" value="1"/>
</dbReference>
<dbReference type="PROSITE" id="PS50888">
    <property type="entry name" value="BHLH"/>
    <property type="match status" value="1"/>
</dbReference>
<reference evidence="8" key="2">
    <citation type="submission" date="2022-03" db="EMBL/GenBank/DDBJ databases">
        <title>Draft title - Genomic analysis of global carrot germplasm unveils the trajectory of domestication and the origin of high carotenoid orange carrot.</title>
        <authorList>
            <person name="Iorizzo M."/>
            <person name="Ellison S."/>
            <person name="Senalik D."/>
            <person name="Macko-Podgorni A."/>
            <person name="Grzebelus D."/>
            <person name="Bostan H."/>
            <person name="Rolling W."/>
            <person name="Curaba J."/>
            <person name="Simon P."/>
        </authorList>
    </citation>
    <scope>NUCLEOTIDE SEQUENCE</scope>
    <source>
        <tissue evidence="8">Leaf</tissue>
    </source>
</reference>
<feature type="region of interest" description="Disordered" evidence="6">
    <location>
        <begin position="124"/>
        <end position="150"/>
    </location>
</feature>
<evidence type="ECO:0000256" key="5">
    <source>
        <dbReference type="ARBA" id="ARBA00023242"/>
    </source>
</evidence>
<dbReference type="InterPro" id="IPR036638">
    <property type="entry name" value="HLH_DNA-bd_sf"/>
</dbReference>
<evidence type="ECO:0000256" key="3">
    <source>
        <dbReference type="ARBA" id="ARBA00023125"/>
    </source>
</evidence>
<evidence type="ECO:0000256" key="2">
    <source>
        <dbReference type="ARBA" id="ARBA00023015"/>
    </source>
</evidence>
<evidence type="ECO:0000256" key="6">
    <source>
        <dbReference type="SAM" id="MobiDB-lite"/>
    </source>
</evidence>
<dbReference type="GO" id="GO:0005634">
    <property type="term" value="C:nucleus"/>
    <property type="evidence" value="ECO:0007669"/>
    <property type="project" value="UniProtKB-SubCell"/>
</dbReference>
<dbReference type="EMBL" id="CP093349">
    <property type="protein sequence ID" value="WOH10122.1"/>
    <property type="molecule type" value="Genomic_DNA"/>
</dbReference>
<name>A0AAF0XN66_DAUCS</name>
<dbReference type="SMART" id="SM00353">
    <property type="entry name" value="HLH"/>
    <property type="match status" value="1"/>
</dbReference>
<evidence type="ECO:0000256" key="1">
    <source>
        <dbReference type="ARBA" id="ARBA00004123"/>
    </source>
</evidence>
<feature type="region of interest" description="Disordered" evidence="6">
    <location>
        <begin position="1"/>
        <end position="22"/>
    </location>
</feature>
<keyword evidence="3" id="KW-0238">DNA-binding</keyword>
<sequence>MADMYDNPILSNTTTTTRYPSSYAPADHDDISILLHQFLSRASSSSSSLPMPTPPLMSQRLHSLPPFSHFSPENQHLAPPASLLSGPTYSGPYFQTMENIDNDPDDYDCDNEEGFEALMEETNNAKTNGSRHSSKRSRAAEVHNLSEKRRRSRINEKMKALQNLIPNSNKTDKASMLDEAIEYLKQLQLQVQMLTMRNGLSMYPMCLPDVLQQNQLSEKRISFHEGSDLLNLGSTVPNTSSNRTHSLFTLAEQCNNLKQPSVTNMSRITNSKSSYGLESSNQAQHGTSKYNAFSEVNLLLQHFYT</sequence>
<dbReference type="InterPro" id="IPR011598">
    <property type="entry name" value="bHLH_dom"/>
</dbReference>
<dbReference type="Gene3D" id="4.10.280.10">
    <property type="entry name" value="Helix-loop-helix DNA-binding domain"/>
    <property type="match status" value="1"/>
</dbReference>
<feature type="domain" description="BHLH" evidence="7">
    <location>
        <begin position="138"/>
        <end position="187"/>
    </location>
</feature>
<evidence type="ECO:0000313" key="9">
    <source>
        <dbReference type="Proteomes" id="UP000077755"/>
    </source>
</evidence>
<proteinExistence type="predicted"/>
<keyword evidence="5" id="KW-0539">Nucleus</keyword>
<dbReference type="Proteomes" id="UP000077755">
    <property type="component" value="Chromosome 7"/>
</dbReference>
<dbReference type="Pfam" id="PF00010">
    <property type="entry name" value="HLH"/>
    <property type="match status" value="1"/>
</dbReference>
<evidence type="ECO:0000313" key="8">
    <source>
        <dbReference type="EMBL" id="WOH10122.1"/>
    </source>
</evidence>
<dbReference type="AlphaFoldDB" id="A0AAF0XN66"/>
<dbReference type="CDD" id="cd11445">
    <property type="entry name" value="bHLH_AtPIF_like"/>
    <property type="match status" value="1"/>
</dbReference>
<protein>
    <recommendedName>
        <fullName evidence="7">BHLH domain-containing protein</fullName>
    </recommendedName>
</protein>
<keyword evidence="4" id="KW-0804">Transcription</keyword>
<dbReference type="InterPro" id="IPR031066">
    <property type="entry name" value="bHLH_ALC-like_plant"/>
</dbReference>
<feature type="compositionally biased region" description="Basic and acidic residues" evidence="6">
    <location>
        <begin position="138"/>
        <end position="150"/>
    </location>
</feature>
<dbReference type="PANTHER" id="PTHR45855">
    <property type="entry name" value="TRANSCRIPTION FACTOR PIF1-RELATED"/>
    <property type="match status" value="1"/>
</dbReference>
<keyword evidence="2" id="KW-0805">Transcription regulation</keyword>
<accession>A0AAF0XN66</accession>
<dbReference type="SUPFAM" id="SSF47459">
    <property type="entry name" value="HLH, helix-loop-helix DNA-binding domain"/>
    <property type="match status" value="1"/>
</dbReference>
<evidence type="ECO:0000259" key="7">
    <source>
        <dbReference type="PROSITE" id="PS50888"/>
    </source>
</evidence>
<dbReference type="InterPro" id="IPR047265">
    <property type="entry name" value="PIF1-like_bHLH"/>
</dbReference>